<gene>
    <name evidence="1" type="ORF">HC175_12790</name>
</gene>
<dbReference type="Proteomes" id="UP000703674">
    <property type="component" value="Unassembled WGS sequence"/>
</dbReference>
<protein>
    <submittedName>
        <fullName evidence="1">Uncharacterized protein</fullName>
    </submittedName>
</protein>
<keyword evidence="2" id="KW-1185">Reference proteome</keyword>
<sequence length="92" mass="10922">MFIKAGEKIKRKFGNVPGISNTKETARYENFSSPFFWEVLSNKKQVLNIKKMLSCQERAFTFRYEQLLRKSKILLEIRALKQGYPVHKMFSE</sequence>
<organism evidence="1 2">
    <name type="scientific">Salinimicrobium oceani</name>
    <dbReference type="NCBI Taxonomy" id="2722702"/>
    <lineage>
        <taxon>Bacteria</taxon>
        <taxon>Pseudomonadati</taxon>
        <taxon>Bacteroidota</taxon>
        <taxon>Flavobacteriia</taxon>
        <taxon>Flavobacteriales</taxon>
        <taxon>Flavobacteriaceae</taxon>
        <taxon>Salinimicrobium</taxon>
    </lineage>
</organism>
<evidence type="ECO:0000313" key="2">
    <source>
        <dbReference type="Proteomes" id="UP000703674"/>
    </source>
</evidence>
<comment type="caution">
    <text evidence="1">The sequence shown here is derived from an EMBL/GenBank/DDBJ whole genome shotgun (WGS) entry which is preliminary data.</text>
</comment>
<accession>A0ABX1CZW6</accession>
<name>A0ABX1CZW6_9FLAO</name>
<evidence type="ECO:0000313" key="1">
    <source>
        <dbReference type="EMBL" id="NJW53795.1"/>
    </source>
</evidence>
<dbReference type="RefSeq" id="WP_168138902.1">
    <property type="nucleotide sequence ID" value="NZ_JAAVJR010000008.1"/>
</dbReference>
<reference evidence="1 2" key="1">
    <citation type="submission" date="2020-03" db="EMBL/GenBank/DDBJ databases">
        <title>Salinimicrobium sp. nov, isolated from SCS.</title>
        <authorList>
            <person name="Cao W.R."/>
        </authorList>
    </citation>
    <scope>NUCLEOTIDE SEQUENCE [LARGE SCALE GENOMIC DNA]</scope>
    <source>
        <strain evidence="2">J15B91</strain>
    </source>
</reference>
<dbReference type="EMBL" id="JAAVJR010000008">
    <property type="protein sequence ID" value="NJW53795.1"/>
    <property type="molecule type" value="Genomic_DNA"/>
</dbReference>
<proteinExistence type="predicted"/>